<evidence type="ECO:0000313" key="9">
    <source>
        <dbReference type="Proteomes" id="UP000324800"/>
    </source>
</evidence>
<accession>A0A5J4UZN0</accession>
<dbReference type="GO" id="GO:0004843">
    <property type="term" value="F:cysteine-type deubiquitinase activity"/>
    <property type="evidence" value="ECO:0007669"/>
    <property type="project" value="UniProtKB-EC"/>
</dbReference>
<sequence>DMCTESLKQQLNPRRDELKAEKDARLEKKKNKQDWLALEGPERGYTNCLLQSHIREVMRKEGIMSRGLRRRRFDDSEVTPRTDEDIKKLSGGGEWHMAYFTFFREVDELLEE</sequence>
<comment type="caution">
    <text evidence="8">The sequence shown here is derived from an EMBL/GenBank/DDBJ whole genome shotgun (WGS) entry which is preliminary data.</text>
</comment>
<keyword evidence="6" id="KW-0788">Thiol protease</keyword>
<organism evidence="8 9">
    <name type="scientific">Streblomastix strix</name>
    <dbReference type="NCBI Taxonomy" id="222440"/>
    <lineage>
        <taxon>Eukaryota</taxon>
        <taxon>Metamonada</taxon>
        <taxon>Preaxostyla</taxon>
        <taxon>Oxymonadida</taxon>
        <taxon>Streblomastigidae</taxon>
        <taxon>Streblomastix</taxon>
    </lineage>
</organism>
<keyword evidence="3" id="KW-0645">Protease</keyword>
<evidence type="ECO:0000256" key="6">
    <source>
        <dbReference type="ARBA" id="ARBA00022807"/>
    </source>
</evidence>
<feature type="region of interest" description="Disordered" evidence="7">
    <location>
        <begin position="1"/>
        <end position="32"/>
    </location>
</feature>
<dbReference type="AlphaFoldDB" id="A0A5J4UZN0"/>
<evidence type="ECO:0000256" key="7">
    <source>
        <dbReference type="SAM" id="MobiDB-lite"/>
    </source>
</evidence>
<dbReference type="Proteomes" id="UP000324800">
    <property type="component" value="Unassembled WGS sequence"/>
</dbReference>
<keyword evidence="5" id="KW-0378">Hydrolase</keyword>
<reference evidence="8 9" key="1">
    <citation type="submission" date="2019-03" db="EMBL/GenBank/DDBJ databases">
        <title>Single cell metagenomics reveals metabolic interactions within the superorganism composed of flagellate Streblomastix strix and complex community of Bacteroidetes bacteria on its surface.</title>
        <authorList>
            <person name="Treitli S.C."/>
            <person name="Kolisko M."/>
            <person name="Husnik F."/>
            <person name="Keeling P."/>
            <person name="Hampl V."/>
        </authorList>
    </citation>
    <scope>NUCLEOTIDE SEQUENCE [LARGE SCALE GENOMIC DNA]</scope>
    <source>
        <strain evidence="8">ST1C</strain>
    </source>
</reference>
<evidence type="ECO:0000313" key="8">
    <source>
        <dbReference type="EMBL" id="KAA6375215.1"/>
    </source>
</evidence>
<proteinExistence type="predicted"/>
<evidence type="ECO:0000256" key="1">
    <source>
        <dbReference type="ARBA" id="ARBA00000707"/>
    </source>
</evidence>
<evidence type="ECO:0000256" key="3">
    <source>
        <dbReference type="ARBA" id="ARBA00022670"/>
    </source>
</evidence>
<protein>
    <recommendedName>
        <fullName evidence="2">ubiquitinyl hydrolase 1</fullName>
        <ecNumber evidence="2">3.4.19.12</ecNumber>
    </recommendedName>
</protein>
<feature type="non-terminal residue" evidence="8">
    <location>
        <position position="1"/>
    </location>
</feature>
<dbReference type="OrthoDB" id="333239at2759"/>
<comment type="catalytic activity">
    <reaction evidence="1">
        <text>Thiol-dependent hydrolysis of ester, thioester, amide, peptide and isopeptide bonds formed by the C-terminal Gly of ubiquitin (a 76-residue protein attached to proteins as an intracellular targeting signal).</text>
        <dbReference type="EC" id="3.4.19.12"/>
    </reaction>
</comment>
<feature type="compositionally biased region" description="Basic and acidic residues" evidence="7">
    <location>
        <begin position="13"/>
        <end position="26"/>
    </location>
</feature>
<dbReference type="EC" id="3.4.19.12" evidence="2"/>
<evidence type="ECO:0000256" key="4">
    <source>
        <dbReference type="ARBA" id="ARBA00022786"/>
    </source>
</evidence>
<gene>
    <name evidence="8" type="ORF">EZS28_029259</name>
</gene>
<name>A0A5J4UZN0_9EUKA</name>
<feature type="compositionally biased region" description="Polar residues" evidence="7">
    <location>
        <begin position="1"/>
        <end position="12"/>
    </location>
</feature>
<keyword evidence="4" id="KW-0833">Ubl conjugation pathway</keyword>
<dbReference type="PANTHER" id="PTHR43982:SF1">
    <property type="entry name" value="UBIQUITIN CARBOXYL-TERMINAL HYDROLASE 14"/>
    <property type="match status" value="1"/>
</dbReference>
<evidence type="ECO:0000256" key="5">
    <source>
        <dbReference type="ARBA" id="ARBA00022801"/>
    </source>
</evidence>
<dbReference type="GO" id="GO:0070628">
    <property type="term" value="F:proteasome binding"/>
    <property type="evidence" value="ECO:0007669"/>
    <property type="project" value="TreeGrafter"/>
</dbReference>
<dbReference type="EMBL" id="SNRW01011397">
    <property type="protein sequence ID" value="KAA6375215.1"/>
    <property type="molecule type" value="Genomic_DNA"/>
</dbReference>
<dbReference type="PANTHER" id="PTHR43982">
    <property type="entry name" value="UBIQUITIN CARBOXYL-TERMINAL HYDROLASE"/>
    <property type="match status" value="1"/>
</dbReference>
<dbReference type="InterPro" id="IPR044635">
    <property type="entry name" value="UBP14-like"/>
</dbReference>
<dbReference type="GO" id="GO:0016579">
    <property type="term" value="P:protein deubiquitination"/>
    <property type="evidence" value="ECO:0007669"/>
    <property type="project" value="InterPro"/>
</dbReference>
<dbReference type="GO" id="GO:0061136">
    <property type="term" value="P:regulation of proteasomal protein catabolic process"/>
    <property type="evidence" value="ECO:0007669"/>
    <property type="project" value="TreeGrafter"/>
</dbReference>
<evidence type="ECO:0000256" key="2">
    <source>
        <dbReference type="ARBA" id="ARBA00012759"/>
    </source>
</evidence>
<dbReference type="GO" id="GO:0043161">
    <property type="term" value="P:proteasome-mediated ubiquitin-dependent protein catabolic process"/>
    <property type="evidence" value="ECO:0007669"/>
    <property type="project" value="InterPro"/>
</dbReference>